<evidence type="ECO:0000313" key="2">
    <source>
        <dbReference type="EMBL" id="KAL1123687.1"/>
    </source>
</evidence>
<evidence type="ECO:0000313" key="3">
    <source>
        <dbReference type="Proteomes" id="UP001558652"/>
    </source>
</evidence>
<sequence>MASKRRNMFHKNKTQETTEEGFLRQPSRRVDRHSLRVGQRTGQRTKGLLSQNGVFGTSSAEEALFRLSQRRLDRAKIPRRSIGREIHDSTNKGTTQSGLALNDLYTPPPINMYGMVLDSVGGDLAFVLCGGRVIWPRPSPGWCPRTAPFIVLLRACQRHILKKNPKRAVNRAAVSCRLPQHTIKQNKMCDWAAWCDVLALPSSSLLLYVPGTIVACPRLSSRRLSVSGSTPTYLSTSYYHRKGLKNLKVPGLPIFE</sequence>
<keyword evidence="3" id="KW-1185">Reference proteome</keyword>
<dbReference type="AlphaFoldDB" id="A0ABD0YKP1"/>
<feature type="region of interest" description="Disordered" evidence="1">
    <location>
        <begin position="1"/>
        <end position="42"/>
    </location>
</feature>
<reference evidence="2 3" key="1">
    <citation type="submission" date="2024-07" db="EMBL/GenBank/DDBJ databases">
        <title>Chromosome-level genome assembly of the water stick insect Ranatra chinensis (Heteroptera: Nepidae).</title>
        <authorList>
            <person name="Liu X."/>
        </authorList>
    </citation>
    <scope>NUCLEOTIDE SEQUENCE [LARGE SCALE GENOMIC DNA]</scope>
    <source>
        <strain evidence="2">Cailab_2021Rc</strain>
        <tissue evidence="2">Muscle</tissue>
    </source>
</reference>
<dbReference type="Proteomes" id="UP001558652">
    <property type="component" value="Unassembled WGS sequence"/>
</dbReference>
<accession>A0ABD0YKP1</accession>
<feature type="compositionally biased region" description="Basic residues" evidence="1">
    <location>
        <begin position="1"/>
        <end position="12"/>
    </location>
</feature>
<proteinExistence type="predicted"/>
<organism evidence="2 3">
    <name type="scientific">Ranatra chinensis</name>
    <dbReference type="NCBI Taxonomy" id="642074"/>
    <lineage>
        <taxon>Eukaryota</taxon>
        <taxon>Metazoa</taxon>
        <taxon>Ecdysozoa</taxon>
        <taxon>Arthropoda</taxon>
        <taxon>Hexapoda</taxon>
        <taxon>Insecta</taxon>
        <taxon>Pterygota</taxon>
        <taxon>Neoptera</taxon>
        <taxon>Paraneoptera</taxon>
        <taxon>Hemiptera</taxon>
        <taxon>Heteroptera</taxon>
        <taxon>Panheteroptera</taxon>
        <taxon>Nepomorpha</taxon>
        <taxon>Nepidae</taxon>
        <taxon>Ranatrinae</taxon>
        <taxon>Ranatra</taxon>
    </lineage>
</organism>
<comment type="caution">
    <text evidence="2">The sequence shown here is derived from an EMBL/GenBank/DDBJ whole genome shotgun (WGS) entry which is preliminary data.</text>
</comment>
<protein>
    <submittedName>
        <fullName evidence="2">Uncharacterized protein</fullName>
    </submittedName>
</protein>
<name>A0ABD0YKP1_9HEMI</name>
<evidence type="ECO:0000256" key="1">
    <source>
        <dbReference type="SAM" id="MobiDB-lite"/>
    </source>
</evidence>
<dbReference type="EMBL" id="JBFDAA010000011">
    <property type="protein sequence ID" value="KAL1123687.1"/>
    <property type="molecule type" value="Genomic_DNA"/>
</dbReference>
<gene>
    <name evidence="2" type="ORF">AAG570_001460</name>
</gene>